<protein>
    <submittedName>
        <fullName evidence="2">Uncharacterized protein</fullName>
    </submittedName>
</protein>
<feature type="region of interest" description="Disordered" evidence="1">
    <location>
        <begin position="29"/>
        <end position="53"/>
    </location>
</feature>
<evidence type="ECO:0000256" key="1">
    <source>
        <dbReference type="SAM" id="MobiDB-lite"/>
    </source>
</evidence>
<name>A0A0G4HF57_9ALVE</name>
<evidence type="ECO:0000313" key="2">
    <source>
        <dbReference type="EMBL" id="CEM42557.1"/>
    </source>
</evidence>
<organism evidence="2">
    <name type="scientific">Chromera velia CCMP2878</name>
    <dbReference type="NCBI Taxonomy" id="1169474"/>
    <lineage>
        <taxon>Eukaryota</taxon>
        <taxon>Sar</taxon>
        <taxon>Alveolata</taxon>
        <taxon>Colpodellida</taxon>
        <taxon>Chromeraceae</taxon>
        <taxon>Chromera</taxon>
    </lineage>
</organism>
<gene>
    <name evidence="2" type="ORF">Cvel_26849</name>
</gene>
<reference evidence="2" key="1">
    <citation type="submission" date="2014-11" db="EMBL/GenBank/DDBJ databases">
        <authorList>
            <person name="Otto D Thomas"/>
            <person name="Naeem Raeece"/>
        </authorList>
    </citation>
    <scope>NUCLEOTIDE SEQUENCE</scope>
</reference>
<dbReference type="AlphaFoldDB" id="A0A0G4HF57"/>
<accession>A0A0G4HF57</accession>
<sequence length="192" mass="20519">MSTWQLLTCCTSIRTDTNNEIVVSAINSNAGEAGPAPTANNGGTEAQRRAEQKQRVEQQVKRFRAAARGGKDCTFVRTASGHRALGKLWLSDDARRLLLGPSKESALPVRCANITNVLTFGNPGTRMGSFEFLISCLSRDERERLVIVEFLAEGGALESIGIVVHGGSNGAAAAEETSNALQVLKFCDPKGN</sequence>
<dbReference type="EMBL" id="CDMZ01002476">
    <property type="protein sequence ID" value="CEM42557.1"/>
    <property type="molecule type" value="Genomic_DNA"/>
</dbReference>
<dbReference type="VEuPathDB" id="CryptoDB:Cvel_26849"/>
<proteinExistence type="predicted"/>